<keyword evidence="4" id="KW-1185">Reference proteome</keyword>
<evidence type="ECO:0000256" key="1">
    <source>
        <dbReference type="PROSITE-ProRule" id="PRU00409"/>
    </source>
</evidence>
<proteinExistence type="predicted"/>
<evidence type="ECO:0000313" key="4">
    <source>
        <dbReference type="Proteomes" id="UP001501570"/>
    </source>
</evidence>
<dbReference type="EMBL" id="BAABJQ010000047">
    <property type="protein sequence ID" value="GAA5201024.1"/>
    <property type="molecule type" value="Genomic_DNA"/>
</dbReference>
<gene>
    <name evidence="3" type="ORF">GCM10023322_80190</name>
</gene>
<keyword evidence="1" id="KW-0067">ATP-binding</keyword>
<evidence type="ECO:0000259" key="2">
    <source>
        <dbReference type="PROSITE" id="PS50975"/>
    </source>
</evidence>
<comment type="caution">
    <text evidence="3">The sequence shown here is derived from an EMBL/GenBank/DDBJ whole genome shotgun (WGS) entry which is preliminary data.</text>
</comment>
<evidence type="ECO:0000313" key="3">
    <source>
        <dbReference type="EMBL" id="GAA5201024.1"/>
    </source>
</evidence>
<organism evidence="3 4">
    <name type="scientific">Rugosimonospora acidiphila</name>
    <dbReference type="NCBI Taxonomy" id="556531"/>
    <lineage>
        <taxon>Bacteria</taxon>
        <taxon>Bacillati</taxon>
        <taxon>Actinomycetota</taxon>
        <taxon>Actinomycetes</taxon>
        <taxon>Micromonosporales</taxon>
        <taxon>Micromonosporaceae</taxon>
        <taxon>Rugosimonospora</taxon>
    </lineage>
</organism>
<dbReference type="SUPFAM" id="SSF56059">
    <property type="entry name" value="Glutathione synthetase ATP-binding domain-like"/>
    <property type="match status" value="1"/>
</dbReference>
<dbReference type="PROSITE" id="PS50975">
    <property type="entry name" value="ATP_GRASP"/>
    <property type="match status" value="1"/>
</dbReference>
<dbReference type="InterPro" id="IPR011761">
    <property type="entry name" value="ATP-grasp"/>
</dbReference>
<sequence length="400" mass="42071">MRILLSDGSGLTSRQVATVLARAGHTVEVLDSAGFALTHATRWVSRVHRVPPYGRDPFAWLDAATAILRAGHFDVLLPTQEQVAVLALDPEAVPAALAVPDFAALRRVQDKLSAAELLTELGLPQPAATVASTREQLLAAPLPSYVKRPIGTASTGVRYVDGLAELRVLADGIDPGDRLLVQRPAPGPLLMVQAVFDAGRLIAWHSCRRHREGSNGGASGKTSEPLPAIERHLTRLGAALGWHGALSADAILTPDGPRYIDLNPRIVEPINALAAGVDLAGALVAVSLGQHPPAQPPGRPGIRTHQLLLALTAAAARGRGAVARELARALTHTGPYRDSTEELTPLRGDPRSGLPLAYLSGSLLARPGGANRLRGGAIGNYALTPHAWHNILARYKAGPV</sequence>
<accession>A0ABP9SUL4</accession>
<reference evidence="4" key="1">
    <citation type="journal article" date="2019" name="Int. J. Syst. Evol. Microbiol.">
        <title>The Global Catalogue of Microorganisms (GCM) 10K type strain sequencing project: providing services to taxonomists for standard genome sequencing and annotation.</title>
        <authorList>
            <consortium name="The Broad Institute Genomics Platform"/>
            <consortium name="The Broad Institute Genome Sequencing Center for Infectious Disease"/>
            <person name="Wu L."/>
            <person name="Ma J."/>
        </authorList>
    </citation>
    <scope>NUCLEOTIDE SEQUENCE [LARGE SCALE GENOMIC DNA]</scope>
    <source>
        <strain evidence="4">JCM 18304</strain>
    </source>
</reference>
<protein>
    <submittedName>
        <fullName evidence="3">ATP-grasp domain-containing protein</fullName>
    </submittedName>
</protein>
<dbReference type="Gene3D" id="3.30.470.20">
    <property type="entry name" value="ATP-grasp fold, B domain"/>
    <property type="match status" value="1"/>
</dbReference>
<keyword evidence="1" id="KW-0547">Nucleotide-binding</keyword>
<dbReference type="Proteomes" id="UP001501570">
    <property type="component" value="Unassembled WGS sequence"/>
</dbReference>
<feature type="domain" description="ATP-grasp" evidence="2">
    <location>
        <begin position="115"/>
        <end position="288"/>
    </location>
</feature>
<dbReference type="RefSeq" id="WP_345638829.1">
    <property type="nucleotide sequence ID" value="NZ_BAABJQ010000047.1"/>
</dbReference>
<name>A0ABP9SUL4_9ACTN</name>